<sequence>MFRALMALRVCLVAALLTMGAIAGFFYAYEVSVTRGLARVDDGTYVTGMKAINAVVRNAPFAASFFGAPILTLAALILAAAALGRRSPVVWLAAAAFAVYAVGGFGITMTQNVPLNEHLATVSATPGGSLAAERADYESAWNDWNTIRTLASLAAFALLAAATTLLPGGGRADA</sequence>
<protein>
    <submittedName>
        <fullName evidence="2">DUF1772 domain-containing protein</fullName>
    </submittedName>
</protein>
<keyword evidence="1" id="KW-0812">Transmembrane</keyword>
<evidence type="ECO:0000256" key="1">
    <source>
        <dbReference type="SAM" id="Phobius"/>
    </source>
</evidence>
<evidence type="ECO:0000313" key="2">
    <source>
        <dbReference type="EMBL" id="TDD60236.1"/>
    </source>
</evidence>
<dbReference type="Proteomes" id="UP000294513">
    <property type="component" value="Unassembled WGS sequence"/>
</dbReference>
<dbReference type="OrthoDB" id="428263at2"/>
<feature type="transmembrane region" description="Helical" evidence="1">
    <location>
        <begin position="7"/>
        <end position="29"/>
    </location>
</feature>
<reference evidence="2 3" key="1">
    <citation type="submission" date="2019-03" db="EMBL/GenBank/DDBJ databases">
        <title>Draft genome sequences of novel Actinobacteria.</title>
        <authorList>
            <person name="Sahin N."/>
            <person name="Ay H."/>
            <person name="Saygin H."/>
        </authorList>
    </citation>
    <scope>NUCLEOTIDE SEQUENCE [LARGE SCALE GENOMIC DNA]</scope>
    <source>
        <strain evidence="2 3">H3C3</strain>
    </source>
</reference>
<feature type="transmembrane region" description="Helical" evidence="1">
    <location>
        <begin position="147"/>
        <end position="166"/>
    </location>
</feature>
<dbReference type="Pfam" id="PF08592">
    <property type="entry name" value="Anthrone_oxy"/>
    <property type="match status" value="1"/>
</dbReference>
<keyword evidence="1" id="KW-0472">Membrane</keyword>
<dbReference type="AlphaFoldDB" id="A0A4R4ZPZ5"/>
<gene>
    <name evidence="2" type="ORF">E1298_46175</name>
</gene>
<accession>A0A4R4ZPZ5</accession>
<feature type="transmembrane region" description="Helical" evidence="1">
    <location>
        <begin position="61"/>
        <end position="82"/>
    </location>
</feature>
<proteinExistence type="predicted"/>
<comment type="caution">
    <text evidence="2">The sequence shown here is derived from an EMBL/GenBank/DDBJ whole genome shotgun (WGS) entry which is preliminary data.</text>
</comment>
<feature type="transmembrane region" description="Helical" evidence="1">
    <location>
        <begin position="89"/>
        <end position="109"/>
    </location>
</feature>
<organism evidence="2 3">
    <name type="scientific">Actinomadura rubrisoli</name>
    <dbReference type="NCBI Taxonomy" id="2530368"/>
    <lineage>
        <taxon>Bacteria</taxon>
        <taxon>Bacillati</taxon>
        <taxon>Actinomycetota</taxon>
        <taxon>Actinomycetes</taxon>
        <taxon>Streptosporangiales</taxon>
        <taxon>Thermomonosporaceae</taxon>
        <taxon>Actinomadura</taxon>
    </lineage>
</organism>
<dbReference type="InterPro" id="IPR013901">
    <property type="entry name" value="Anthrone_oxy"/>
</dbReference>
<keyword evidence="1" id="KW-1133">Transmembrane helix</keyword>
<name>A0A4R4ZPZ5_9ACTN</name>
<dbReference type="EMBL" id="SMKU01000620">
    <property type="protein sequence ID" value="TDD60236.1"/>
    <property type="molecule type" value="Genomic_DNA"/>
</dbReference>
<evidence type="ECO:0000313" key="3">
    <source>
        <dbReference type="Proteomes" id="UP000294513"/>
    </source>
</evidence>
<dbReference type="RefSeq" id="WP_131903693.1">
    <property type="nucleotide sequence ID" value="NZ_SMKU01000620.1"/>
</dbReference>
<keyword evidence="3" id="KW-1185">Reference proteome</keyword>